<dbReference type="Gene3D" id="1.10.8.640">
    <property type="entry name" value="Cytochrome C biogenesis protein"/>
    <property type="match status" value="1"/>
</dbReference>
<dbReference type="Pfam" id="PF03918">
    <property type="entry name" value="CcmH"/>
    <property type="match status" value="1"/>
</dbReference>
<keyword evidence="2" id="KW-0349">Heme</keyword>
<dbReference type="InterPro" id="IPR038297">
    <property type="entry name" value="CcmH/CycL/NrfF/Ccl2_sf"/>
</dbReference>
<dbReference type="GO" id="GO:0005886">
    <property type="term" value="C:plasma membrane"/>
    <property type="evidence" value="ECO:0007669"/>
    <property type="project" value="TreeGrafter"/>
</dbReference>
<evidence type="ECO:0000313" key="9">
    <source>
        <dbReference type="EMBL" id="SVA61336.1"/>
    </source>
</evidence>
<organism evidence="9">
    <name type="scientific">marine metagenome</name>
    <dbReference type="NCBI Taxonomy" id="408172"/>
    <lineage>
        <taxon>unclassified sequences</taxon>
        <taxon>metagenomes</taxon>
        <taxon>ecological metagenomes</taxon>
    </lineage>
</organism>
<keyword evidence="4" id="KW-0732">Signal</keyword>
<keyword evidence="3" id="KW-0479">Metal-binding</keyword>
<comment type="similarity">
    <text evidence="1">Belongs to the CcmH/CycL/Ccl2/NrfF family.</text>
</comment>
<dbReference type="FunFam" id="1.10.8.640:FF:000001">
    <property type="entry name" value="Cytochrome c-type biogenesis protein"/>
    <property type="match status" value="1"/>
</dbReference>
<evidence type="ECO:0000259" key="8">
    <source>
        <dbReference type="Pfam" id="PF03918"/>
    </source>
</evidence>
<keyword evidence="5" id="KW-0201">Cytochrome c-type biogenesis</keyword>
<evidence type="ECO:0000256" key="3">
    <source>
        <dbReference type="ARBA" id="ARBA00022723"/>
    </source>
</evidence>
<keyword evidence="6" id="KW-0408">Iron</keyword>
<feature type="transmembrane region" description="Helical" evidence="7">
    <location>
        <begin position="114"/>
        <end position="134"/>
    </location>
</feature>
<evidence type="ECO:0000256" key="5">
    <source>
        <dbReference type="ARBA" id="ARBA00022748"/>
    </source>
</evidence>
<dbReference type="PANTHER" id="PTHR47870:SF1">
    <property type="entry name" value="CYTOCHROME C-TYPE BIOGENESIS PROTEIN CCMH"/>
    <property type="match status" value="1"/>
</dbReference>
<dbReference type="EMBL" id="UINC01014371">
    <property type="protein sequence ID" value="SVA61336.1"/>
    <property type="molecule type" value="Genomic_DNA"/>
</dbReference>
<dbReference type="GO" id="GO:0046872">
    <property type="term" value="F:metal ion binding"/>
    <property type="evidence" value="ECO:0007669"/>
    <property type="project" value="UniProtKB-KW"/>
</dbReference>
<name>A0A381X9A5_9ZZZZ</name>
<keyword evidence="7" id="KW-0472">Membrane</keyword>
<dbReference type="CDD" id="cd16378">
    <property type="entry name" value="CcmH_N"/>
    <property type="match status" value="1"/>
</dbReference>
<reference evidence="9" key="1">
    <citation type="submission" date="2018-05" db="EMBL/GenBank/DDBJ databases">
        <authorList>
            <person name="Lanie J.A."/>
            <person name="Ng W.-L."/>
            <person name="Kazmierczak K.M."/>
            <person name="Andrzejewski T.M."/>
            <person name="Davidsen T.M."/>
            <person name="Wayne K.J."/>
            <person name="Tettelin H."/>
            <person name="Glass J.I."/>
            <person name="Rusch D."/>
            <person name="Podicherti R."/>
            <person name="Tsui H.-C.T."/>
            <person name="Winkler M.E."/>
        </authorList>
    </citation>
    <scope>NUCLEOTIDE SEQUENCE</scope>
</reference>
<sequence length="163" mass="18351">MKCAATHRIKHCCLAAILLLSPCIPALSLAGLETLNFANPQQETRYKKIIAELRCLVCQNQNLADSNADLAKDLRKKTHAMILAGQSDAQIIDFMVARYGDFVRYRPPFKPSTVLLWISPALLLALGLGILWRVTGRSRDTLSPADEVRKTRIRELLRKEREP</sequence>
<accession>A0A381X9A5</accession>
<dbReference type="InterPro" id="IPR051263">
    <property type="entry name" value="C-type_cytochrome_biogenesis"/>
</dbReference>
<evidence type="ECO:0000256" key="2">
    <source>
        <dbReference type="ARBA" id="ARBA00022617"/>
    </source>
</evidence>
<protein>
    <recommendedName>
        <fullName evidence="8">CcmH/CycL/Ccl2/NrfF N-terminal domain-containing protein</fullName>
    </recommendedName>
</protein>
<dbReference type="PANTHER" id="PTHR47870">
    <property type="entry name" value="CYTOCHROME C-TYPE BIOGENESIS PROTEIN CCMH"/>
    <property type="match status" value="1"/>
</dbReference>
<dbReference type="InterPro" id="IPR005616">
    <property type="entry name" value="CcmH/CycL/Ccl2/NrfF_N"/>
</dbReference>
<evidence type="ECO:0000256" key="7">
    <source>
        <dbReference type="SAM" id="Phobius"/>
    </source>
</evidence>
<feature type="domain" description="CcmH/CycL/Ccl2/NrfF N-terminal" evidence="8">
    <location>
        <begin position="23"/>
        <end position="153"/>
    </location>
</feature>
<evidence type="ECO:0000256" key="1">
    <source>
        <dbReference type="ARBA" id="ARBA00010342"/>
    </source>
</evidence>
<proteinExistence type="inferred from homology"/>
<dbReference type="AlphaFoldDB" id="A0A381X9A5"/>
<keyword evidence="7" id="KW-0812">Transmembrane</keyword>
<evidence type="ECO:0000256" key="4">
    <source>
        <dbReference type="ARBA" id="ARBA00022729"/>
    </source>
</evidence>
<keyword evidence="7" id="KW-1133">Transmembrane helix</keyword>
<evidence type="ECO:0000256" key="6">
    <source>
        <dbReference type="ARBA" id="ARBA00023004"/>
    </source>
</evidence>
<dbReference type="GO" id="GO:0017004">
    <property type="term" value="P:cytochrome complex assembly"/>
    <property type="evidence" value="ECO:0007669"/>
    <property type="project" value="UniProtKB-KW"/>
</dbReference>
<gene>
    <name evidence="9" type="ORF">METZ01_LOCUS114190</name>
</gene>